<gene>
    <name evidence="1" type="ORF">MKS88_005213</name>
</gene>
<evidence type="ECO:0000313" key="2">
    <source>
        <dbReference type="Proteomes" id="UP001056978"/>
    </source>
</evidence>
<dbReference type="EMBL" id="CM043781">
    <property type="protein sequence ID" value="KAI4835994.1"/>
    <property type="molecule type" value="Genomic_DNA"/>
</dbReference>
<accession>A0ACB9Y4U8</accession>
<keyword evidence="2" id="KW-1185">Reference proteome</keyword>
<dbReference type="Proteomes" id="UP001056978">
    <property type="component" value="Chromosome 13"/>
</dbReference>
<protein>
    <submittedName>
        <fullName evidence="1">Uncharacterized protein</fullName>
    </submittedName>
</protein>
<sequence length="269" mass="29919">MNDGKKEYALQKEKNYIINIHMSNGKKENILPKGKKYIMDITTIDKEKEKELPEVKKYIIDLHVSDGIKKDELSQKNYTSSITEGLSELSSCTFSAVTESIITALAQLPSLAVPVFKAISNTISSPIKNIFLGGLFSFEGNVINAFSEAASQSGGGVATFVNGFRDGARNVVNCAFTTVPNKVYSAGVSAGVRNAIMRTVFPSLIAISVLIIFLGIYKLFLHLGKKGKLNFINNYKKKSLSSLEEIKFHNRINIWKKSRHKNFLHLYDE</sequence>
<evidence type="ECO:0000313" key="1">
    <source>
        <dbReference type="EMBL" id="KAI4835994.1"/>
    </source>
</evidence>
<comment type="caution">
    <text evidence="1">The sequence shown here is derived from an EMBL/GenBank/DDBJ whole genome shotgun (WGS) entry which is preliminary data.</text>
</comment>
<name>A0ACB9Y4U8_PLABR</name>
<organism evidence="1 2">
    <name type="scientific">Plasmodium brasilianum</name>
    <dbReference type="NCBI Taxonomy" id="5824"/>
    <lineage>
        <taxon>Eukaryota</taxon>
        <taxon>Sar</taxon>
        <taxon>Alveolata</taxon>
        <taxon>Apicomplexa</taxon>
        <taxon>Aconoidasida</taxon>
        <taxon>Haemosporida</taxon>
        <taxon>Plasmodiidae</taxon>
        <taxon>Plasmodium</taxon>
        <taxon>Plasmodium (Plasmodium)</taxon>
    </lineage>
</organism>
<reference evidence="1" key="1">
    <citation type="submission" date="2022-06" db="EMBL/GenBank/DDBJ databases">
        <title>The First Complete Genome of the Simian Malaria Parasite Plasmodium brasilianum.</title>
        <authorList>
            <person name="Bajic M."/>
            <person name="Ravishankar S."/>
        </authorList>
    </citation>
    <scope>NUCLEOTIDE SEQUENCE</scope>
    <source>
        <strain evidence="1">Bolivian I</strain>
    </source>
</reference>
<proteinExistence type="predicted"/>